<dbReference type="SUPFAM" id="SSF55729">
    <property type="entry name" value="Acyl-CoA N-acyltransferases (Nat)"/>
    <property type="match status" value="1"/>
</dbReference>
<protein>
    <submittedName>
        <fullName evidence="2">Ribosomal-protein-alanine N-acetyltransferase</fullName>
    </submittedName>
</protein>
<dbReference type="CDD" id="cd04301">
    <property type="entry name" value="NAT_SF"/>
    <property type="match status" value="1"/>
</dbReference>
<dbReference type="PANTHER" id="PTHR47542">
    <property type="entry name" value="ACYL-COA N-ACYLTRANSFERASES (NAT) SUPERFAMILY PROTEIN"/>
    <property type="match status" value="1"/>
</dbReference>
<dbReference type="PANTHER" id="PTHR47542:SF2">
    <property type="entry name" value="ACYL-COA N-ACYLTRANSFERASES (NAT) SUPERFAMILY PROTEIN"/>
    <property type="match status" value="1"/>
</dbReference>
<dbReference type="InterPro" id="IPR016181">
    <property type="entry name" value="Acyl_CoA_acyltransferase"/>
</dbReference>
<evidence type="ECO:0000259" key="1">
    <source>
        <dbReference type="PROSITE" id="PS51186"/>
    </source>
</evidence>
<gene>
    <name evidence="2" type="ORF">SAMN02745110_02432</name>
</gene>
<reference evidence="2 3" key="1">
    <citation type="submission" date="2017-02" db="EMBL/GenBank/DDBJ databases">
        <authorList>
            <person name="Peterson S.W."/>
        </authorList>
    </citation>
    <scope>NUCLEOTIDE SEQUENCE [LARGE SCALE GENOMIC DNA]</scope>
    <source>
        <strain evidence="2 3">ATCC 17233</strain>
    </source>
</reference>
<dbReference type="OrthoDB" id="9797806at2"/>
<proteinExistence type="predicted"/>
<dbReference type="Proteomes" id="UP000189857">
    <property type="component" value="Unassembled WGS sequence"/>
</dbReference>
<organism evidence="2 3">
    <name type="scientific">Eubacterium ruminantium</name>
    <dbReference type="NCBI Taxonomy" id="42322"/>
    <lineage>
        <taxon>Bacteria</taxon>
        <taxon>Bacillati</taxon>
        <taxon>Bacillota</taxon>
        <taxon>Clostridia</taxon>
        <taxon>Eubacteriales</taxon>
        <taxon>Eubacteriaceae</taxon>
        <taxon>Eubacterium</taxon>
    </lineage>
</organism>
<name>A0A1T4QL67_9FIRM</name>
<dbReference type="RefSeq" id="WP_078788214.1">
    <property type="nucleotide sequence ID" value="NZ_FMTO01000022.1"/>
</dbReference>
<dbReference type="Gene3D" id="3.40.630.30">
    <property type="match status" value="1"/>
</dbReference>
<dbReference type="Pfam" id="PF00583">
    <property type="entry name" value="Acetyltransf_1"/>
    <property type="match status" value="1"/>
</dbReference>
<evidence type="ECO:0000313" key="3">
    <source>
        <dbReference type="Proteomes" id="UP000189857"/>
    </source>
</evidence>
<evidence type="ECO:0000313" key="2">
    <source>
        <dbReference type="EMBL" id="SKA04452.1"/>
    </source>
</evidence>
<sequence>MKINNLIEQVAELENAIFSDAWSAKMLEDTFKYDYNHLIVINDCGDILIDPVQEESLCETINPVQSVQEESLDQKTIAGYIIYSDIDGVDLERIAVRENMRNKGFAAKLMNALINTLDENGRIILEVRAGNTPAIKLYERFDFKMISCRKGYYTNPVEDAWIMEKVIRSVEC</sequence>
<dbReference type="InterPro" id="IPR000182">
    <property type="entry name" value="GNAT_dom"/>
</dbReference>
<dbReference type="PROSITE" id="PS51186">
    <property type="entry name" value="GNAT"/>
    <property type="match status" value="1"/>
</dbReference>
<dbReference type="AlphaFoldDB" id="A0A1T4QL67"/>
<dbReference type="GO" id="GO:0016747">
    <property type="term" value="F:acyltransferase activity, transferring groups other than amino-acyl groups"/>
    <property type="evidence" value="ECO:0007669"/>
    <property type="project" value="InterPro"/>
</dbReference>
<keyword evidence="2" id="KW-0808">Transferase</keyword>
<feature type="domain" description="N-acetyltransferase" evidence="1">
    <location>
        <begin position="1"/>
        <end position="168"/>
    </location>
</feature>
<accession>A0A1T4QL67</accession>
<dbReference type="EMBL" id="FUXA01000022">
    <property type="protein sequence ID" value="SKA04452.1"/>
    <property type="molecule type" value="Genomic_DNA"/>
</dbReference>
<keyword evidence="3" id="KW-1185">Reference proteome</keyword>